<keyword evidence="2" id="KW-1185">Reference proteome</keyword>
<proteinExistence type="predicted"/>
<evidence type="ECO:0000313" key="2">
    <source>
        <dbReference type="Proteomes" id="UP000691718"/>
    </source>
</evidence>
<protein>
    <submittedName>
        <fullName evidence="1">(apollo) hypothetical protein</fullName>
    </submittedName>
</protein>
<dbReference type="Proteomes" id="UP000691718">
    <property type="component" value="Unassembled WGS sequence"/>
</dbReference>
<reference evidence="1" key="1">
    <citation type="submission" date="2021-04" db="EMBL/GenBank/DDBJ databases">
        <authorList>
            <person name="Tunstrom K."/>
        </authorList>
    </citation>
    <scope>NUCLEOTIDE SEQUENCE</scope>
</reference>
<organism evidence="1 2">
    <name type="scientific">Parnassius apollo</name>
    <name type="common">Apollo butterfly</name>
    <name type="synonym">Papilio apollo</name>
    <dbReference type="NCBI Taxonomy" id="110799"/>
    <lineage>
        <taxon>Eukaryota</taxon>
        <taxon>Metazoa</taxon>
        <taxon>Ecdysozoa</taxon>
        <taxon>Arthropoda</taxon>
        <taxon>Hexapoda</taxon>
        <taxon>Insecta</taxon>
        <taxon>Pterygota</taxon>
        <taxon>Neoptera</taxon>
        <taxon>Endopterygota</taxon>
        <taxon>Lepidoptera</taxon>
        <taxon>Glossata</taxon>
        <taxon>Ditrysia</taxon>
        <taxon>Papilionoidea</taxon>
        <taxon>Papilionidae</taxon>
        <taxon>Parnassiinae</taxon>
        <taxon>Parnassini</taxon>
        <taxon>Parnassius</taxon>
        <taxon>Parnassius</taxon>
    </lineage>
</organism>
<evidence type="ECO:0000313" key="1">
    <source>
        <dbReference type="EMBL" id="CAG4951024.1"/>
    </source>
</evidence>
<sequence length="109" mass="12136">MLYTESFILITYQKIESGAPDSGANEDDELSKDIAAGTDSDELSSEDDIILQELTNSMRRQPYLKVMEVPRVLYGKRKHNDINGEASYQLGVDCRNATSLPIEPKTGSH</sequence>
<name>A0A8S3WCF2_PARAO</name>
<accession>A0A8S3WCF2</accession>
<comment type="caution">
    <text evidence="1">The sequence shown here is derived from an EMBL/GenBank/DDBJ whole genome shotgun (WGS) entry which is preliminary data.</text>
</comment>
<dbReference type="AlphaFoldDB" id="A0A8S3WCF2"/>
<gene>
    <name evidence="1" type="ORF">PAPOLLO_LOCUS4320</name>
</gene>
<dbReference type="EMBL" id="CAJQZP010000246">
    <property type="protein sequence ID" value="CAG4951024.1"/>
    <property type="molecule type" value="Genomic_DNA"/>
</dbReference>